<evidence type="ECO:0000256" key="5">
    <source>
        <dbReference type="ARBA" id="ARBA00022723"/>
    </source>
</evidence>
<keyword evidence="6" id="KW-0732">Signal</keyword>
<name>A0A2S5B3G2_9BASI</name>
<feature type="region of interest" description="Disordered" evidence="14">
    <location>
        <begin position="238"/>
        <end position="257"/>
    </location>
</feature>
<dbReference type="InterPro" id="IPR001842">
    <property type="entry name" value="Peptidase_M36"/>
</dbReference>
<dbReference type="Proteomes" id="UP000237144">
    <property type="component" value="Unassembled WGS sequence"/>
</dbReference>
<feature type="binding site" evidence="12">
    <location>
        <position position="443"/>
    </location>
    <ligand>
        <name>Zn(2+)</name>
        <dbReference type="ChEBI" id="CHEBI:29105"/>
        <note>catalytic</note>
    </ligand>
</feature>
<keyword evidence="9 13" id="KW-0482">Metalloprotease</keyword>
<evidence type="ECO:0000256" key="1">
    <source>
        <dbReference type="ARBA" id="ARBA00004613"/>
    </source>
</evidence>
<comment type="subcellular location">
    <subcellularLocation>
        <location evidence="1 13">Secreted</location>
    </subcellularLocation>
</comment>
<dbReference type="PANTHER" id="PTHR33478">
    <property type="entry name" value="EXTRACELLULAR METALLOPROTEINASE MEP"/>
    <property type="match status" value="1"/>
</dbReference>
<feature type="active site" evidence="11">
    <location>
        <position position="648"/>
    </location>
</feature>
<dbReference type="GO" id="GO:0004222">
    <property type="term" value="F:metalloendopeptidase activity"/>
    <property type="evidence" value="ECO:0007669"/>
    <property type="project" value="InterPro"/>
</dbReference>
<dbReference type="Gene3D" id="3.10.170.10">
    <property type="match status" value="1"/>
</dbReference>
<comment type="similarity">
    <text evidence="2 13">Belongs to the peptidase M36 family.</text>
</comment>
<evidence type="ECO:0000256" key="11">
    <source>
        <dbReference type="PIRSR" id="PIRSR601842-1"/>
    </source>
</evidence>
<dbReference type="PANTHER" id="PTHR33478:SF1">
    <property type="entry name" value="EXTRACELLULAR METALLOPROTEINASE MEP"/>
    <property type="match status" value="1"/>
</dbReference>
<accession>A0A2S5B3G2</accession>
<sequence length="915" mass="99820">MTYYTRTYPARHPRPRTYLATAAIAVAASASLANSLVVPASIQQAPSYGPLGTVDTLTSSVRKTLNWGPNVPNVVEHAHDDDASGILSLFNADHFDAIHHIGQRCDHVDVSEHTALGRCVGQELARAFVRKLHPHNEFNLVSATLSSHSGIVHAHFVQVVDGIPVANGNLNVNVDLHSAKVLSYGDSSFTHRSVRSRDRKSADKRARVGANWKNRVQRWTKEAVQAVESAAGQVVFGGSSGGAADSGPQGTHAGRDQIADPREGLLTFLAIQATNVQLLQRIESAPRATLVDQMRIVPVARIAKFDGTPSADSHDYIIENVPELVDEPVKATLTYVHDGSELKLTWKYEVKTHDNMYEAYMTADSGITPGDEEAVLVIDWVRDYRATGGELGIEAMATFGGPRSLLRDLDARPPLASANAMSTSSPRASTTDEKLVAKMREVEPTYKVYSWGTNAPDEDKRHVLHGAPGLKLDTEASPAGWHTVPKDHRRAAGPFNQDTFYFETRGNNVLAQDNPDGGNSMDGFRANGGDKMDFEFPIHMTKPGKPLDPVSYINASVTELFYTNNLYHDLLHRYGFDEESGNFQENNFDRGGRGGDAVQANAQDGSGYNNANFATPPDGSRPRMRMYVWNAQQPYRDGDFEAGIVIHEYSHGLSTRLTGGPANSGCLGWGESGGEGEGYGDFLATMIRVHDVNVTDYSMGEWASGRKNGIRYFPYSRNMTENPSTYKYLDKPGYWGVHAIGEVWAEFLFEMAENLIDVHGFNPSLFPPAPNAKDDSGFYSAAALEKTGKRVPAHGNTLALQLVIDSMKLQPCRPSFINSRDAIITADKALTGGDNECTIWKSFAHRGLGPNARVVGSTPWGGGMHEEDFTVPPKCRDSKKEPEHGKPKPGKPGRGKERQFGGRRAAAGRKGRAAV</sequence>
<protein>
    <recommendedName>
        <fullName evidence="13">Extracellular metalloproteinase</fullName>
        <ecNumber evidence="13">3.4.24.-</ecNumber>
    </recommendedName>
    <alternativeName>
        <fullName evidence="13">Fungalysin</fullName>
    </alternativeName>
</protein>
<evidence type="ECO:0000256" key="7">
    <source>
        <dbReference type="ARBA" id="ARBA00022801"/>
    </source>
</evidence>
<dbReference type="InterPro" id="IPR027268">
    <property type="entry name" value="Peptidase_M4/M1_CTD_sf"/>
</dbReference>
<evidence type="ECO:0000313" key="16">
    <source>
        <dbReference type="EMBL" id="POY71323.1"/>
    </source>
</evidence>
<dbReference type="InterPro" id="IPR011096">
    <property type="entry name" value="FTP_domain"/>
</dbReference>
<evidence type="ECO:0000256" key="12">
    <source>
        <dbReference type="PIRSR" id="PIRSR601842-2"/>
    </source>
</evidence>
<dbReference type="GO" id="GO:0005615">
    <property type="term" value="C:extracellular space"/>
    <property type="evidence" value="ECO:0007669"/>
    <property type="project" value="InterPro"/>
</dbReference>
<feature type="compositionally biased region" description="Low complexity" evidence="14">
    <location>
        <begin position="238"/>
        <end position="250"/>
    </location>
</feature>
<dbReference type="OrthoDB" id="3227768at2759"/>
<keyword evidence="5 12" id="KW-0479">Metal-binding</keyword>
<dbReference type="GO" id="GO:0008270">
    <property type="term" value="F:zinc ion binding"/>
    <property type="evidence" value="ECO:0007669"/>
    <property type="project" value="InterPro"/>
</dbReference>
<feature type="domain" description="FTP" evidence="15">
    <location>
        <begin position="137"/>
        <end position="175"/>
    </location>
</feature>
<feature type="binding site" evidence="12">
    <location>
        <position position="651"/>
    </location>
    <ligand>
        <name>Zn(2+)</name>
        <dbReference type="ChEBI" id="CHEBI:29105"/>
        <note>catalytic</note>
    </ligand>
</feature>
<dbReference type="Pfam" id="PF07504">
    <property type="entry name" value="FTP"/>
    <property type="match status" value="1"/>
</dbReference>
<reference evidence="16 17" key="1">
    <citation type="journal article" date="2018" name="Front. Microbiol.">
        <title>Prospects for Fungal Bioremediation of Acidic Radioactive Waste Sites: Characterization and Genome Sequence of Rhodotorula taiwanensis MD1149.</title>
        <authorList>
            <person name="Tkavc R."/>
            <person name="Matrosova V.Y."/>
            <person name="Grichenko O.E."/>
            <person name="Gostincar C."/>
            <person name="Volpe R.P."/>
            <person name="Klimenkova P."/>
            <person name="Gaidamakova E.K."/>
            <person name="Zhou C.E."/>
            <person name="Stewart B.J."/>
            <person name="Lyman M.G."/>
            <person name="Malfatti S.A."/>
            <person name="Rubinfeld B."/>
            <person name="Courtot M."/>
            <person name="Singh J."/>
            <person name="Dalgard C.L."/>
            <person name="Hamilton T."/>
            <person name="Frey K.G."/>
            <person name="Gunde-Cimerman N."/>
            <person name="Dugan L."/>
            <person name="Daly M.J."/>
        </authorList>
    </citation>
    <scope>NUCLEOTIDE SEQUENCE [LARGE SCALE GENOMIC DNA]</scope>
    <source>
        <strain evidence="16 17">MD1149</strain>
    </source>
</reference>
<dbReference type="GO" id="GO:0006508">
    <property type="term" value="P:proteolysis"/>
    <property type="evidence" value="ECO:0007669"/>
    <property type="project" value="UniProtKB-KW"/>
</dbReference>
<proteinExistence type="inferred from homology"/>
<feature type="compositionally biased region" description="Basic and acidic residues" evidence="14">
    <location>
        <begin position="864"/>
        <end position="886"/>
    </location>
</feature>
<keyword evidence="17" id="KW-1185">Reference proteome</keyword>
<evidence type="ECO:0000256" key="9">
    <source>
        <dbReference type="ARBA" id="ARBA00023049"/>
    </source>
</evidence>
<feature type="binding site" evidence="12">
    <location>
        <position position="647"/>
    </location>
    <ligand>
        <name>Zn(2+)</name>
        <dbReference type="ChEBI" id="CHEBI:29105"/>
        <note>catalytic</note>
    </ligand>
</feature>
<evidence type="ECO:0000256" key="4">
    <source>
        <dbReference type="ARBA" id="ARBA00022670"/>
    </source>
</evidence>
<gene>
    <name evidence="16" type="ORF">BMF94_5635</name>
</gene>
<evidence type="ECO:0000256" key="8">
    <source>
        <dbReference type="ARBA" id="ARBA00022833"/>
    </source>
</evidence>
<comment type="cofactor">
    <cofactor evidence="12">
        <name>Zn(2+)</name>
        <dbReference type="ChEBI" id="CHEBI:29105"/>
    </cofactor>
    <text evidence="12">Binds 1 zinc ion per subunit.</text>
</comment>
<evidence type="ECO:0000256" key="13">
    <source>
        <dbReference type="RuleBase" id="RU364017"/>
    </source>
</evidence>
<keyword evidence="10 13" id="KW-0865">Zymogen</keyword>
<evidence type="ECO:0000259" key="15">
    <source>
        <dbReference type="Pfam" id="PF07504"/>
    </source>
</evidence>
<keyword evidence="7 13" id="KW-0378">Hydrolase</keyword>
<dbReference type="STRING" id="741276.A0A2S5B3G2"/>
<evidence type="ECO:0000256" key="2">
    <source>
        <dbReference type="ARBA" id="ARBA00006006"/>
    </source>
</evidence>
<feature type="region of interest" description="Disordered" evidence="14">
    <location>
        <begin position="857"/>
        <end position="915"/>
    </location>
</feature>
<organism evidence="16 17">
    <name type="scientific">Rhodotorula taiwanensis</name>
    <dbReference type="NCBI Taxonomy" id="741276"/>
    <lineage>
        <taxon>Eukaryota</taxon>
        <taxon>Fungi</taxon>
        <taxon>Dikarya</taxon>
        <taxon>Basidiomycota</taxon>
        <taxon>Pucciniomycotina</taxon>
        <taxon>Microbotryomycetes</taxon>
        <taxon>Sporidiobolales</taxon>
        <taxon>Sporidiobolaceae</taxon>
        <taxon>Rhodotorula</taxon>
    </lineage>
</organism>
<dbReference type="SUPFAM" id="SSF55486">
    <property type="entry name" value="Metalloproteases ('zincins'), catalytic domain"/>
    <property type="match status" value="1"/>
</dbReference>
<keyword evidence="3 13" id="KW-0964">Secreted</keyword>
<evidence type="ECO:0000256" key="10">
    <source>
        <dbReference type="ARBA" id="ARBA00023145"/>
    </source>
</evidence>
<evidence type="ECO:0000256" key="6">
    <source>
        <dbReference type="ARBA" id="ARBA00022729"/>
    </source>
</evidence>
<dbReference type="Gene3D" id="1.10.390.10">
    <property type="entry name" value="Neutral Protease Domain 2"/>
    <property type="match status" value="1"/>
</dbReference>
<comment type="caution">
    <text evidence="16">The sequence shown here is derived from an EMBL/GenBank/DDBJ whole genome shotgun (WGS) entry which is preliminary data.</text>
</comment>
<dbReference type="AlphaFoldDB" id="A0A2S5B3G2"/>
<evidence type="ECO:0000256" key="14">
    <source>
        <dbReference type="SAM" id="MobiDB-lite"/>
    </source>
</evidence>
<dbReference type="InterPro" id="IPR050371">
    <property type="entry name" value="Fungal_virulence_M36"/>
</dbReference>
<feature type="compositionally biased region" description="Basic residues" evidence="14">
    <location>
        <begin position="906"/>
        <end position="915"/>
    </location>
</feature>
<keyword evidence="8 12" id="KW-0862">Zinc</keyword>
<feature type="binding site" evidence="12">
    <location>
        <position position="677"/>
    </location>
    <ligand>
        <name>Zn(2+)</name>
        <dbReference type="ChEBI" id="CHEBI:29105"/>
        <note>catalytic</note>
    </ligand>
</feature>
<dbReference type="EC" id="3.4.24.-" evidence="13"/>
<evidence type="ECO:0000256" key="3">
    <source>
        <dbReference type="ARBA" id="ARBA00022525"/>
    </source>
</evidence>
<dbReference type="Pfam" id="PF02128">
    <property type="entry name" value="Peptidase_M36"/>
    <property type="match status" value="1"/>
</dbReference>
<keyword evidence="4 13" id="KW-0645">Protease</keyword>
<evidence type="ECO:0000313" key="17">
    <source>
        <dbReference type="Proteomes" id="UP000237144"/>
    </source>
</evidence>
<dbReference type="EMBL" id="PJQD01000085">
    <property type="protein sequence ID" value="POY71323.1"/>
    <property type="molecule type" value="Genomic_DNA"/>
</dbReference>
<dbReference type="CDD" id="cd09596">
    <property type="entry name" value="M36"/>
    <property type="match status" value="1"/>
</dbReference>